<keyword evidence="3" id="KW-0809">Transit peptide</keyword>
<organism evidence="4 5">
    <name type="scientific">Arabidopsis arenosa</name>
    <name type="common">Sand rock-cress</name>
    <name type="synonym">Cardaminopsis arenosa</name>
    <dbReference type="NCBI Taxonomy" id="38785"/>
    <lineage>
        <taxon>Eukaryota</taxon>
        <taxon>Viridiplantae</taxon>
        <taxon>Streptophyta</taxon>
        <taxon>Embryophyta</taxon>
        <taxon>Tracheophyta</taxon>
        <taxon>Spermatophyta</taxon>
        <taxon>Magnoliopsida</taxon>
        <taxon>eudicotyledons</taxon>
        <taxon>Gunneridae</taxon>
        <taxon>Pentapetalae</taxon>
        <taxon>rosids</taxon>
        <taxon>malvids</taxon>
        <taxon>Brassicales</taxon>
        <taxon>Brassicaceae</taxon>
        <taxon>Camelineae</taxon>
        <taxon>Arabidopsis</taxon>
    </lineage>
</organism>
<dbReference type="GO" id="GO:0003676">
    <property type="term" value="F:nucleic acid binding"/>
    <property type="evidence" value="ECO:0007669"/>
    <property type="project" value="InterPro"/>
</dbReference>
<dbReference type="SMART" id="SM00733">
    <property type="entry name" value="Mterf"/>
    <property type="match status" value="5"/>
</dbReference>
<dbReference type="InterPro" id="IPR038538">
    <property type="entry name" value="MTERF_sf"/>
</dbReference>
<keyword evidence="2" id="KW-0806">Transcription termination</keyword>
<evidence type="ECO:0000313" key="4">
    <source>
        <dbReference type="EMBL" id="CAE6226981.1"/>
    </source>
</evidence>
<dbReference type="Pfam" id="PF02536">
    <property type="entry name" value="mTERF"/>
    <property type="match status" value="1"/>
</dbReference>
<gene>
    <name evidence="4" type="ORF">AARE701A_LOCUS20865</name>
</gene>
<evidence type="ECO:0000256" key="2">
    <source>
        <dbReference type="ARBA" id="ARBA00022472"/>
    </source>
</evidence>
<dbReference type="PANTHER" id="PTHR13068:SF161">
    <property type="entry name" value="F19K23.4 PROTEIN-RELATED"/>
    <property type="match status" value="1"/>
</dbReference>
<keyword evidence="2" id="KW-0805">Transcription regulation</keyword>
<evidence type="ECO:0000313" key="5">
    <source>
        <dbReference type="Proteomes" id="UP000682877"/>
    </source>
</evidence>
<proteinExistence type="inferred from homology"/>
<accession>A0A8S2B2Y1</accession>
<reference evidence="4" key="1">
    <citation type="submission" date="2021-01" db="EMBL/GenBank/DDBJ databases">
        <authorList>
            <person name="Bezrukov I."/>
        </authorList>
    </citation>
    <scope>NUCLEOTIDE SEQUENCE</scope>
</reference>
<comment type="similarity">
    <text evidence="1">Belongs to the mTERF family.</text>
</comment>
<evidence type="ECO:0000256" key="1">
    <source>
        <dbReference type="ARBA" id="ARBA00007692"/>
    </source>
</evidence>
<dbReference type="InterPro" id="IPR003690">
    <property type="entry name" value="MTERF"/>
</dbReference>
<dbReference type="EMBL" id="LR999458">
    <property type="protein sequence ID" value="CAE6226981.1"/>
    <property type="molecule type" value="Genomic_DNA"/>
</dbReference>
<protein>
    <recommendedName>
        <fullName evidence="6">Mitochondrial transcription termination factor family protein</fullName>
    </recommendedName>
</protein>
<dbReference type="AlphaFoldDB" id="A0A8S2B2Y1"/>
<evidence type="ECO:0008006" key="6">
    <source>
        <dbReference type="Google" id="ProtNLM"/>
    </source>
</evidence>
<dbReference type="GO" id="GO:0005737">
    <property type="term" value="C:cytoplasm"/>
    <property type="evidence" value="ECO:0007669"/>
    <property type="project" value="UniProtKB-ARBA"/>
</dbReference>
<keyword evidence="5" id="KW-1185">Reference proteome</keyword>
<dbReference type="PANTHER" id="PTHR13068">
    <property type="entry name" value="CGI-12 PROTEIN-RELATED"/>
    <property type="match status" value="1"/>
</dbReference>
<dbReference type="GO" id="GO:0006353">
    <property type="term" value="P:DNA-templated transcription termination"/>
    <property type="evidence" value="ECO:0007669"/>
    <property type="project" value="UniProtKB-KW"/>
</dbReference>
<dbReference type="Proteomes" id="UP000682877">
    <property type="component" value="Chromosome 8"/>
</dbReference>
<evidence type="ECO:0000256" key="3">
    <source>
        <dbReference type="ARBA" id="ARBA00022946"/>
    </source>
</evidence>
<sequence length="196" mass="22715">MGFAPTTPKFVEALCIVYGLSDKRLEQNFNVYKRFGLTIDDVWELFKKCPTFLGYSENRIIQTFETLKRCGLCEVEVMSVFKRNPLCLRASEQQILNSMETYIGLGFSRDEFVMMVKCFPQCIGYSAEMVKKKTEFVVKKMNWPLKVMTLFPQVLGYSMEKRIVPRCKVIKALMSKGSLGSEANSLQWRLSWHVLI</sequence>
<dbReference type="Gene3D" id="1.25.70.10">
    <property type="entry name" value="Transcription termination factor 3, mitochondrial"/>
    <property type="match status" value="1"/>
</dbReference>
<name>A0A8S2B2Y1_ARAAE</name>
<keyword evidence="2" id="KW-0804">Transcription</keyword>